<keyword evidence="6" id="KW-0862">Zinc</keyword>
<evidence type="ECO:0000313" key="15">
    <source>
        <dbReference type="EMBL" id="KAK5978662.1"/>
    </source>
</evidence>
<accession>A0AAN8IR68</accession>
<dbReference type="InterPro" id="IPR051497">
    <property type="entry name" value="Dev/Hematopoietic_TF"/>
</dbReference>
<evidence type="ECO:0000256" key="11">
    <source>
        <dbReference type="PROSITE-ProRule" id="PRU00042"/>
    </source>
</evidence>
<keyword evidence="7" id="KW-0832">Ubl conjugation</keyword>
<feature type="region of interest" description="Disordered" evidence="12">
    <location>
        <begin position="135"/>
        <end position="155"/>
    </location>
</feature>
<dbReference type="EMBL" id="WIXE01021718">
    <property type="protein sequence ID" value="KAK5968116.1"/>
    <property type="molecule type" value="Genomic_DNA"/>
</dbReference>
<sequence>SPEDSAPPKKNPRTEDESEQVIFDCNEALIVVDDGELAEPAARRQVNVKKERCTFCSKVFTNRSNLIVHLRSHTGEKPYQCKLCPYACAQSSKLTRHMRTHGQQGKETYRCYICQMPFSVHSTLEKHMRKCVVNKSQSTARDASPAADRPRPTPSALADATSLLALSNTPHPPPSSVSQSNQIVLNWLQALNVSHASVPQPLPSVGSVGAKEDFQEVDEDMEDSEASELNERLKKVRVSKRLSRLRSVSESSAAATVLQTPLKLPVWHALNRFSSTSLLCT</sequence>
<keyword evidence="8" id="KW-0805">Transcription regulation</keyword>
<dbReference type="SMART" id="SM00355">
    <property type="entry name" value="ZnF_C2H2"/>
    <property type="match status" value="3"/>
</dbReference>
<dbReference type="GO" id="GO:0003700">
    <property type="term" value="F:DNA-binding transcription factor activity"/>
    <property type="evidence" value="ECO:0007669"/>
    <property type="project" value="TreeGrafter"/>
</dbReference>
<keyword evidence="2" id="KW-1017">Isopeptide bond</keyword>
<evidence type="ECO:0000313" key="16">
    <source>
        <dbReference type="Proteomes" id="UP001331761"/>
    </source>
</evidence>
<evidence type="ECO:0000256" key="1">
    <source>
        <dbReference type="ARBA" id="ARBA00004123"/>
    </source>
</evidence>
<feature type="domain" description="C2H2-type" evidence="13">
    <location>
        <begin position="51"/>
        <end position="78"/>
    </location>
</feature>
<dbReference type="Pfam" id="PF23611">
    <property type="entry name" value="zf-C2H2_16"/>
    <property type="match status" value="1"/>
</dbReference>
<dbReference type="Proteomes" id="UP001331761">
    <property type="component" value="Unassembled WGS sequence"/>
</dbReference>
<organism evidence="15 16">
    <name type="scientific">Trichostrongylus colubriformis</name>
    <name type="common">Black scour worm</name>
    <dbReference type="NCBI Taxonomy" id="6319"/>
    <lineage>
        <taxon>Eukaryota</taxon>
        <taxon>Metazoa</taxon>
        <taxon>Ecdysozoa</taxon>
        <taxon>Nematoda</taxon>
        <taxon>Chromadorea</taxon>
        <taxon>Rhabditida</taxon>
        <taxon>Rhabditina</taxon>
        <taxon>Rhabditomorpha</taxon>
        <taxon>Strongyloidea</taxon>
        <taxon>Trichostrongylidae</taxon>
        <taxon>Trichostrongylus</taxon>
    </lineage>
</organism>
<evidence type="ECO:0000259" key="13">
    <source>
        <dbReference type="PROSITE" id="PS50157"/>
    </source>
</evidence>
<evidence type="ECO:0000313" key="14">
    <source>
        <dbReference type="EMBL" id="KAK5968116.1"/>
    </source>
</evidence>
<keyword evidence="16" id="KW-1185">Reference proteome</keyword>
<dbReference type="PANTHER" id="PTHR45993:SF6">
    <property type="entry name" value="C2H2-TYPE DOMAIN-CONTAINING PROTEIN"/>
    <property type="match status" value="1"/>
</dbReference>
<keyword evidence="5 11" id="KW-0863">Zinc-finger</keyword>
<dbReference type="PROSITE" id="PS50157">
    <property type="entry name" value="ZINC_FINGER_C2H2_2"/>
    <property type="match status" value="3"/>
</dbReference>
<dbReference type="GO" id="GO:0005634">
    <property type="term" value="C:nucleus"/>
    <property type="evidence" value="ECO:0007669"/>
    <property type="project" value="UniProtKB-SubCell"/>
</dbReference>
<dbReference type="GO" id="GO:0006357">
    <property type="term" value="P:regulation of transcription by RNA polymerase II"/>
    <property type="evidence" value="ECO:0007669"/>
    <property type="project" value="TreeGrafter"/>
</dbReference>
<evidence type="ECO:0000256" key="9">
    <source>
        <dbReference type="ARBA" id="ARBA00023163"/>
    </source>
</evidence>
<keyword evidence="10" id="KW-0539">Nucleus</keyword>
<dbReference type="EMBL" id="WIXE01009179">
    <property type="protein sequence ID" value="KAK5978662.1"/>
    <property type="molecule type" value="Genomic_DNA"/>
</dbReference>
<gene>
    <name evidence="14" type="ORF">GCK32_015065</name>
    <name evidence="15" type="ORF">GCK32_015660</name>
</gene>
<evidence type="ECO:0000256" key="4">
    <source>
        <dbReference type="ARBA" id="ARBA00022737"/>
    </source>
</evidence>
<evidence type="ECO:0000256" key="3">
    <source>
        <dbReference type="ARBA" id="ARBA00022723"/>
    </source>
</evidence>
<dbReference type="Gene3D" id="3.30.160.60">
    <property type="entry name" value="Classic Zinc Finger"/>
    <property type="match status" value="2"/>
</dbReference>
<evidence type="ECO:0000256" key="2">
    <source>
        <dbReference type="ARBA" id="ARBA00022499"/>
    </source>
</evidence>
<feature type="non-terminal residue" evidence="15">
    <location>
        <position position="1"/>
    </location>
</feature>
<feature type="domain" description="C2H2-type" evidence="13">
    <location>
        <begin position="109"/>
        <end position="139"/>
    </location>
</feature>
<dbReference type="GO" id="GO:0008270">
    <property type="term" value="F:zinc ion binding"/>
    <property type="evidence" value="ECO:0007669"/>
    <property type="project" value="UniProtKB-KW"/>
</dbReference>
<dbReference type="InterPro" id="IPR013087">
    <property type="entry name" value="Znf_C2H2_type"/>
</dbReference>
<dbReference type="PROSITE" id="PS00028">
    <property type="entry name" value="ZINC_FINGER_C2H2_1"/>
    <property type="match status" value="2"/>
</dbReference>
<dbReference type="FunFam" id="3.30.160.60:FF:000046">
    <property type="entry name" value="Putative B-cell lymphoma/leukemia 11A"/>
    <property type="match status" value="1"/>
</dbReference>
<keyword evidence="9" id="KW-0804">Transcription</keyword>
<evidence type="ECO:0000256" key="7">
    <source>
        <dbReference type="ARBA" id="ARBA00022843"/>
    </source>
</evidence>
<feature type="domain" description="C2H2-type" evidence="13">
    <location>
        <begin position="79"/>
        <end position="106"/>
    </location>
</feature>
<evidence type="ECO:0000256" key="5">
    <source>
        <dbReference type="ARBA" id="ARBA00022771"/>
    </source>
</evidence>
<proteinExistence type="predicted"/>
<keyword evidence="4" id="KW-0677">Repeat</keyword>
<protein>
    <submittedName>
        <fullName evidence="15">Zinc finger transcription factor Trps1</fullName>
    </submittedName>
</protein>
<comment type="subcellular location">
    <subcellularLocation>
        <location evidence="1">Nucleus</location>
    </subcellularLocation>
</comment>
<comment type="caution">
    <text evidence="15">The sequence shown here is derived from an EMBL/GenBank/DDBJ whole genome shotgun (WGS) entry which is preliminary data.</text>
</comment>
<dbReference type="Pfam" id="PF00096">
    <property type="entry name" value="zf-C2H2"/>
    <property type="match status" value="2"/>
</dbReference>
<feature type="compositionally biased region" description="Low complexity" evidence="12">
    <location>
        <begin position="138"/>
        <end position="147"/>
    </location>
</feature>
<dbReference type="InterPro" id="IPR036236">
    <property type="entry name" value="Znf_C2H2_sf"/>
</dbReference>
<evidence type="ECO:0000256" key="6">
    <source>
        <dbReference type="ARBA" id="ARBA00022833"/>
    </source>
</evidence>
<evidence type="ECO:0000256" key="10">
    <source>
        <dbReference type="ARBA" id="ARBA00023242"/>
    </source>
</evidence>
<evidence type="ECO:0000256" key="8">
    <source>
        <dbReference type="ARBA" id="ARBA00023015"/>
    </source>
</evidence>
<dbReference type="PANTHER" id="PTHR45993">
    <property type="entry name" value="B-CELL LYMPHOMA/LEUKEMIA 11"/>
    <property type="match status" value="1"/>
</dbReference>
<evidence type="ECO:0000256" key="12">
    <source>
        <dbReference type="SAM" id="MobiDB-lite"/>
    </source>
</evidence>
<dbReference type="AlphaFoldDB" id="A0AAN8IR68"/>
<dbReference type="FunFam" id="3.30.160.60:FF:001498">
    <property type="entry name" value="Zinc finger protein 404"/>
    <property type="match status" value="1"/>
</dbReference>
<dbReference type="SUPFAM" id="SSF57667">
    <property type="entry name" value="beta-beta-alpha zinc fingers"/>
    <property type="match status" value="2"/>
</dbReference>
<dbReference type="InterPro" id="IPR056438">
    <property type="entry name" value="Znf-C2H2_CTCF"/>
</dbReference>
<name>A0AAN8IR68_TRICO</name>
<keyword evidence="3" id="KW-0479">Metal-binding</keyword>
<dbReference type="GO" id="GO:0000978">
    <property type="term" value="F:RNA polymerase II cis-regulatory region sequence-specific DNA binding"/>
    <property type="evidence" value="ECO:0007669"/>
    <property type="project" value="TreeGrafter"/>
</dbReference>
<reference evidence="15 16" key="1">
    <citation type="submission" date="2019-10" db="EMBL/GenBank/DDBJ databases">
        <title>Assembly and Annotation for the nematode Trichostrongylus colubriformis.</title>
        <authorList>
            <person name="Martin J."/>
        </authorList>
    </citation>
    <scope>NUCLEOTIDE SEQUENCE [LARGE SCALE GENOMIC DNA]</scope>
    <source>
        <strain evidence="15">G859</strain>
        <tissue evidence="15">Whole worm</tissue>
    </source>
</reference>